<evidence type="ECO:0000313" key="3">
    <source>
        <dbReference type="Proteomes" id="UP000036987"/>
    </source>
</evidence>
<dbReference type="AlphaFoldDB" id="A0A0K9P8D5"/>
<protein>
    <submittedName>
        <fullName evidence="2">Tetrapyrrole-binding protein, chloroplastic</fullName>
    </submittedName>
</protein>
<dbReference type="GO" id="GO:0010019">
    <property type="term" value="P:chloroplast-nucleus signaling pathway"/>
    <property type="evidence" value="ECO:0000318"/>
    <property type="project" value="GO_Central"/>
</dbReference>
<comment type="caution">
    <text evidence="2">The sequence shown here is derived from an EMBL/GenBank/DDBJ whole genome shotgun (WGS) entry which is preliminary data.</text>
</comment>
<dbReference type="InterPro" id="IPR037215">
    <property type="entry name" value="GUN4-like_sf"/>
</dbReference>
<dbReference type="Gene3D" id="1.25.40.620">
    <property type="match status" value="1"/>
</dbReference>
<dbReference type="Pfam" id="PF05419">
    <property type="entry name" value="GUN4"/>
    <property type="match status" value="1"/>
</dbReference>
<proteinExistence type="predicted"/>
<dbReference type="PANTHER" id="PTHR34800">
    <property type="entry name" value="TETRAPYRROLE-BINDING PROTEIN, CHLOROPLASTIC"/>
    <property type="match status" value="1"/>
</dbReference>
<reference evidence="3" key="1">
    <citation type="journal article" date="2016" name="Nature">
        <title>The genome of the seagrass Zostera marina reveals angiosperm adaptation to the sea.</title>
        <authorList>
            <person name="Olsen J.L."/>
            <person name="Rouze P."/>
            <person name="Verhelst B."/>
            <person name="Lin Y.-C."/>
            <person name="Bayer T."/>
            <person name="Collen J."/>
            <person name="Dattolo E."/>
            <person name="De Paoli E."/>
            <person name="Dittami S."/>
            <person name="Maumus F."/>
            <person name="Michel G."/>
            <person name="Kersting A."/>
            <person name="Lauritano C."/>
            <person name="Lohaus R."/>
            <person name="Toepel M."/>
            <person name="Tonon T."/>
            <person name="Vanneste K."/>
            <person name="Amirebrahimi M."/>
            <person name="Brakel J."/>
            <person name="Bostroem C."/>
            <person name="Chovatia M."/>
            <person name="Grimwood J."/>
            <person name="Jenkins J.W."/>
            <person name="Jueterbock A."/>
            <person name="Mraz A."/>
            <person name="Stam W.T."/>
            <person name="Tice H."/>
            <person name="Bornberg-Bauer E."/>
            <person name="Green P.J."/>
            <person name="Pearson G.A."/>
            <person name="Procaccini G."/>
            <person name="Duarte C.M."/>
            <person name="Schmutz J."/>
            <person name="Reusch T.B.H."/>
            <person name="Van de Peer Y."/>
        </authorList>
    </citation>
    <scope>NUCLEOTIDE SEQUENCE [LARGE SCALE GENOMIC DNA]</scope>
    <source>
        <strain evidence="3">cv. Finnish</strain>
    </source>
</reference>
<evidence type="ECO:0000313" key="2">
    <source>
        <dbReference type="EMBL" id="KMZ64440.1"/>
    </source>
</evidence>
<dbReference type="Proteomes" id="UP000036987">
    <property type="component" value="Unassembled WGS sequence"/>
</dbReference>
<dbReference type="InterPro" id="IPR008629">
    <property type="entry name" value="GUN4-like"/>
</dbReference>
<dbReference type="STRING" id="29655.A0A0K9P8D5"/>
<accession>A0A0K9P8D5</accession>
<dbReference type="FunFam" id="1.10.10.1770:FF:000001">
    <property type="entry name" value="Tetrapyrrole-binding protein, chloroplastic"/>
    <property type="match status" value="1"/>
</dbReference>
<dbReference type="GO" id="GO:0046906">
    <property type="term" value="F:tetrapyrrole binding"/>
    <property type="evidence" value="ECO:0000318"/>
    <property type="project" value="GO_Central"/>
</dbReference>
<dbReference type="Gene3D" id="1.10.10.1770">
    <property type="entry name" value="Gun4-like"/>
    <property type="match status" value="1"/>
</dbReference>
<dbReference type="SUPFAM" id="SSF140869">
    <property type="entry name" value="GUN4-like"/>
    <property type="match status" value="1"/>
</dbReference>
<dbReference type="OrthoDB" id="4835at2759"/>
<dbReference type="EMBL" id="LFYR01001151">
    <property type="protein sequence ID" value="KMZ64440.1"/>
    <property type="molecule type" value="Genomic_DNA"/>
</dbReference>
<dbReference type="OMA" id="CQSHFGP"/>
<keyword evidence="3" id="KW-1185">Reference proteome</keyword>
<name>A0A0K9P8D5_ZOSMR</name>
<dbReference type="GO" id="GO:0009507">
    <property type="term" value="C:chloroplast"/>
    <property type="evidence" value="ECO:0000318"/>
    <property type="project" value="GO_Central"/>
</dbReference>
<gene>
    <name evidence="2" type="ORF">ZOSMA_36G00470</name>
</gene>
<organism evidence="2 3">
    <name type="scientific">Zostera marina</name>
    <name type="common">Eelgrass</name>
    <dbReference type="NCBI Taxonomy" id="29655"/>
    <lineage>
        <taxon>Eukaryota</taxon>
        <taxon>Viridiplantae</taxon>
        <taxon>Streptophyta</taxon>
        <taxon>Embryophyta</taxon>
        <taxon>Tracheophyta</taxon>
        <taxon>Spermatophyta</taxon>
        <taxon>Magnoliopsida</taxon>
        <taxon>Liliopsida</taxon>
        <taxon>Zosteraceae</taxon>
        <taxon>Zostera</taxon>
    </lineage>
</organism>
<evidence type="ECO:0000259" key="1">
    <source>
        <dbReference type="Pfam" id="PF05419"/>
    </source>
</evidence>
<dbReference type="CDD" id="cd16383">
    <property type="entry name" value="GUN4"/>
    <property type="match status" value="1"/>
</dbReference>
<sequence>MASSLQSLQGTLFHHRNNHRQTLIYNDTPLFLKPNVVAHKKIQPLHSTSSSITPSTKLPVPSPSDTSLDLLSNYLSTKNYRLADDETRRLIIALAGEDAQSRGYVFSSEVQFISSNDLVAIDKLWLETSGGRYGYSVQKRLWEKSLKDFNKFFIRVGWMKKLETEEVEQHTYRSFPTEFMWTEDEKEVPEGHLPLTNALRGKQLLLNILMHPAFEHVTVRDADEDSAGATVEKTEETRKIGLGLGNIKSKYSF</sequence>
<feature type="domain" description="GUN4-like" evidence="1">
    <location>
        <begin position="65"/>
        <end position="212"/>
    </location>
</feature>
<dbReference type="PANTHER" id="PTHR34800:SF1">
    <property type="entry name" value="TETRAPYRROLE-BINDING PROTEIN, CHLOROPLASTIC"/>
    <property type="match status" value="1"/>
</dbReference>